<organism evidence="1 2">
    <name type="scientific">Tsukamurella soli</name>
    <dbReference type="NCBI Taxonomy" id="644556"/>
    <lineage>
        <taxon>Bacteria</taxon>
        <taxon>Bacillati</taxon>
        <taxon>Actinomycetota</taxon>
        <taxon>Actinomycetes</taxon>
        <taxon>Mycobacteriales</taxon>
        <taxon>Tsukamurellaceae</taxon>
        <taxon>Tsukamurella</taxon>
    </lineage>
</organism>
<accession>A0ABP8KA57</accession>
<evidence type="ECO:0000313" key="2">
    <source>
        <dbReference type="Proteomes" id="UP001500635"/>
    </source>
</evidence>
<proteinExistence type="predicted"/>
<dbReference type="EMBL" id="BAABFR010000105">
    <property type="protein sequence ID" value="GAA4403093.1"/>
    <property type="molecule type" value="Genomic_DNA"/>
</dbReference>
<keyword evidence="2" id="KW-1185">Reference proteome</keyword>
<dbReference type="InterPro" id="IPR032710">
    <property type="entry name" value="NTF2-like_dom_sf"/>
</dbReference>
<evidence type="ECO:0000313" key="1">
    <source>
        <dbReference type="EMBL" id="GAA4403093.1"/>
    </source>
</evidence>
<protein>
    <submittedName>
        <fullName evidence="1">Nuclear transport factor 2 family protein</fullName>
    </submittedName>
</protein>
<dbReference type="Gene3D" id="3.10.450.50">
    <property type="match status" value="1"/>
</dbReference>
<dbReference type="Proteomes" id="UP001500635">
    <property type="component" value="Unassembled WGS sequence"/>
</dbReference>
<comment type="caution">
    <text evidence="1">The sequence shown here is derived from an EMBL/GenBank/DDBJ whole genome shotgun (WGS) entry which is preliminary data.</text>
</comment>
<name>A0ABP8KA57_9ACTN</name>
<gene>
    <name evidence="1" type="ORF">GCM10023147_44260</name>
</gene>
<dbReference type="SUPFAM" id="SSF54427">
    <property type="entry name" value="NTF2-like"/>
    <property type="match status" value="1"/>
</dbReference>
<reference evidence="2" key="1">
    <citation type="journal article" date="2019" name="Int. J. Syst. Evol. Microbiol.">
        <title>The Global Catalogue of Microorganisms (GCM) 10K type strain sequencing project: providing services to taxonomists for standard genome sequencing and annotation.</title>
        <authorList>
            <consortium name="The Broad Institute Genomics Platform"/>
            <consortium name="The Broad Institute Genome Sequencing Center for Infectious Disease"/>
            <person name="Wu L."/>
            <person name="Ma J."/>
        </authorList>
    </citation>
    <scope>NUCLEOTIDE SEQUENCE [LARGE SCALE GENOMIC DNA]</scope>
    <source>
        <strain evidence="2">JCM 17688</strain>
    </source>
</reference>
<sequence>MEVTPDPARSAQEMLAVVAASPAAVAAHDKQRWLDLFAPDHILEDPVGSRPVLGGVYDRRSGERGNGPLSRFWDAFIAANDIVFDVRADFRRGHHIVRDATITTTMASGATVSTPLHILYEMTPFEPSLSGPASAGATGADGGWRIRRMAAHWEPAAVVAGLARPCVANVTGGIGMGARMLRHLGATGTARFAAAAFSVGPRGKDAVRQLVSRSARGDEVAVRLLGGIVPTDLTKVIAAGDTVTATCTVDGAPAVLIARLNRKSHSVVGAAVYHDRLVS</sequence>